<keyword evidence="5" id="KW-0030">Aminoacyl-tRNA synthetase</keyword>
<evidence type="ECO:0000256" key="2">
    <source>
        <dbReference type="ARBA" id="ARBA00022741"/>
    </source>
</evidence>
<dbReference type="PANTHER" id="PTHR22744:SF14">
    <property type="entry name" value="BTB DOMAIN-CONTAINING PROTEIN-RELATED"/>
    <property type="match status" value="1"/>
</dbReference>
<accession>A0A8R1YE19</accession>
<dbReference type="InterPro" id="IPR011333">
    <property type="entry name" value="SKP1/BTB/POZ_sf"/>
</dbReference>
<dbReference type="GO" id="GO:0006418">
    <property type="term" value="P:tRNA aminoacylation for protein translation"/>
    <property type="evidence" value="ECO:0007669"/>
    <property type="project" value="InterPro"/>
</dbReference>
<gene>
    <name evidence="6" type="primary">WBGene00106359</name>
</gene>
<evidence type="ECO:0000256" key="5">
    <source>
        <dbReference type="ARBA" id="ARBA00023146"/>
    </source>
</evidence>
<dbReference type="Gene3D" id="3.30.710.10">
    <property type="entry name" value="Potassium Channel Kv1.1, Chain A"/>
    <property type="match status" value="1"/>
</dbReference>
<dbReference type="GO" id="GO:0002161">
    <property type="term" value="F:aminoacyl-tRNA deacylase activity"/>
    <property type="evidence" value="ECO:0007669"/>
    <property type="project" value="InterPro"/>
</dbReference>
<name>A0A2A6BWK3_PRIPA</name>
<keyword evidence="7" id="KW-1185">Reference proteome</keyword>
<evidence type="ECO:0000256" key="4">
    <source>
        <dbReference type="ARBA" id="ARBA00022917"/>
    </source>
</evidence>
<organism evidence="6 7">
    <name type="scientific">Pristionchus pacificus</name>
    <name type="common">Parasitic nematode worm</name>
    <dbReference type="NCBI Taxonomy" id="54126"/>
    <lineage>
        <taxon>Eukaryota</taxon>
        <taxon>Metazoa</taxon>
        <taxon>Ecdysozoa</taxon>
        <taxon>Nematoda</taxon>
        <taxon>Chromadorea</taxon>
        <taxon>Rhabditida</taxon>
        <taxon>Rhabditina</taxon>
        <taxon>Diplogasteromorpha</taxon>
        <taxon>Diplogasteroidea</taxon>
        <taxon>Neodiplogasteridae</taxon>
        <taxon>Pristionchus</taxon>
    </lineage>
</organism>
<dbReference type="GO" id="GO:0005524">
    <property type="term" value="F:ATP binding"/>
    <property type="evidence" value="ECO:0007669"/>
    <property type="project" value="UniProtKB-KW"/>
</dbReference>
<keyword evidence="3" id="KW-0067">ATP-binding</keyword>
<dbReference type="SUPFAM" id="SSF54695">
    <property type="entry name" value="POZ domain"/>
    <property type="match status" value="1"/>
</dbReference>
<dbReference type="InterPro" id="IPR009008">
    <property type="entry name" value="Val/Leu/Ile-tRNA-synth_edit"/>
</dbReference>
<dbReference type="GO" id="GO:0004812">
    <property type="term" value="F:aminoacyl-tRNA ligase activity"/>
    <property type="evidence" value="ECO:0007669"/>
    <property type="project" value="UniProtKB-KW"/>
</dbReference>
<dbReference type="CDD" id="cd18186">
    <property type="entry name" value="BTB_POZ_ZBTB_KLHL-like"/>
    <property type="match status" value="1"/>
</dbReference>
<evidence type="ECO:0000313" key="6">
    <source>
        <dbReference type="EnsemblMetazoa" id="PPA16805.1"/>
    </source>
</evidence>
<evidence type="ECO:0000256" key="3">
    <source>
        <dbReference type="ARBA" id="ARBA00022840"/>
    </source>
</evidence>
<keyword evidence="4" id="KW-0648">Protein biosynthesis</keyword>
<accession>A0A2A6BWK3</accession>
<keyword evidence="2" id="KW-0547">Nucleotide-binding</keyword>
<reference evidence="7" key="1">
    <citation type="journal article" date="2008" name="Nat. Genet.">
        <title>The Pristionchus pacificus genome provides a unique perspective on nematode lifestyle and parasitism.</title>
        <authorList>
            <person name="Dieterich C."/>
            <person name="Clifton S.W."/>
            <person name="Schuster L.N."/>
            <person name="Chinwalla A."/>
            <person name="Delehaunty K."/>
            <person name="Dinkelacker I."/>
            <person name="Fulton L."/>
            <person name="Fulton R."/>
            <person name="Godfrey J."/>
            <person name="Minx P."/>
            <person name="Mitreva M."/>
            <person name="Roeseler W."/>
            <person name="Tian H."/>
            <person name="Witte H."/>
            <person name="Yang S.P."/>
            <person name="Wilson R.K."/>
            <person name="Sommer R.J."/>
        </authorList>
    </citation>
    <scope>NUCLEOTIDE SEQUENCE [LARGE SCALE GENOMIC DNA]</scope>
    <source>
        <strain evidence="7">PS312</strain>
    </source>
</reference>
<protein>
    <submittedName>
        <fullName evidence="6">BTB domain-containing protein</fullName>
    </submittedName>
</protein>
<dbReference type="PANTHER" id="PTHR22744">
    <property type="entry name" value="HELIX LOOP HELIX PROTEIN 21-RELATED"/>
    <property type="match status" value="1"/>
</dbReference>
<reference evidence="6" key="2">
    <citation type="submission" date="2022-06" db="UniProtKB">
        <authorList>
            <consortium name="EnsemblMetazoa"/>
        </authorList>
    </citation>
    <scope>IDENTIFICATION</scope>
    <source>
        <strain evidence="6">PS312</strain>
    </source>
</reference>
<dbReference type="Pfam" id="PF00651">
    <property type="entry name" value="BTB"/>
    <property type="match status" value="1"/>
</dbReference>
<dbReference type="Proteomes" id="UP000005239">
    <property type="component" value="Unassembled WGS sequence"/>
</dbReference>
<dbReference type="AlphaFoldDB" id="A0A2A6BWK3"/>
<dbReference type="InterPro" id="IPR000210">
    <property type="entry name" value="BTB/POZ_dom"/>
</dbReference>
<keyword evidence="1" id="KW-0436">Ligase</keyword>
<dbReference type="Gene3D" id="3.90.740.10">
    <property type="entry name" value="Valyl/Leucyl/Isoleucyl-tRNA synthetase, editing domain"/>
    <property type="match status" value="1"/>
</dbReference>
<evidence type="ECO:0000313" key="7">
    <source>
        <dbReference type="Proteomes" id="UP000005239"/>
    </source>
</evidence>
<evidence type="ECO:0000256" key="1">
    <source>
        <dbReference type="ARBA" id="ARBA00022598"/>
    </source>
</evidence>
<proteinExistence type="predicted"/>
<dbReference type="SUPFAM" id="SSF50677">
    <property type="entry name" value="ValRS/IleRS/LeuRS editing domain"/>
    <property type="match status" value="1"/>
</dbReference>
<sequence length="359" mass="41035">MFRFEIELGNIRTRNNGSSSEENQRIHDDVDGSGQGRSIQSRRNGHSREEEQRIHDYFDGGRKVEERSSRAVFGNSSNSMRLRLFKAKGYDGRKIQLLCDKSSEVDLWECTVTAKALFNSNSKPVSFNLNLNLAKLKVLVCTWRENGSQIWLMQSLASQSSFFDNLFFGNFKEKNMTEITIEDVDYEIIYRLDGIDLTDDNVCKVLQQIVEGACTYYLLSTSSDLSIREKLQISEENNLPLLKEEIIGRYNESHLRDLAHSPVWEVLSKETTKALMERSCAIISSICSGYSDSYQSVFHLTTRPETIYADVALAIHPSHPRVNELRGRRARNPLDGRELPIVVDEAVLADKGTDEWIIY</sequence>
<dbReference type="EnsemblMetazoa" id="PPA16805.1">
    <property type="protein sequence ID" value="PPA16805.1"/>
    <property type="gene ID" value="WBGene00106359"/>
</dbReference>